<feature type="transmembrane region" description="Helical" evidence="11">
    <location>
        <begin position="352"/>
        <end position="372"/>
    </location>
</feature>
<feature type="transmembrane region" description="Helical" evidence="11">
    <location>
        <begin position="312"/>
        <end position="332"/>
    </location>
</feature>
<evidence type="ECO:0000256" key="10">
    <source>
        <dbReference type="ARBA" id="ARBA00023201"/>
    </source>
</evidence>
<dbReference type="InterPro" id="IPR004670">
    <property type="entry name" value="NhaA"/>
</dbReference>
<keyword evidence="6 11" id="KW-1133">Transmembrane helix</keyword>
<evidence type="ECO:0000313" key="12">
    <source>
        <dbReference type="EMBL" id="MFC5501725.1"/>
    </source>
</evidence>
<protein>
    <recommendedName>
        <fullName evidence="11">Na(+)/H(+) antiporter NhaA</fullName>
    </recommendedName>
    <alternativeName>
        <fullName evidence="11">Sodium/proton antiporter NhaA</fullName>
    </alternativeName>
</protein>
<dbReference type="RefSeq" id="WP_386739314.1">
    <property type="nucleotide sequence ID" value="NZ_JBHSMG010000001.1"/>
</dbReference>
<dbReference type="Gene3D" id="1.20.1530.10">
    <property type="entry name" value="Na+/H+ antiporter like domain"/>
    <property type="match status" value="1"/>
</dbReference>
<dbReference type="HAMAP" id="MF_01844">
    <property type="entry name" value="NhaA"/>
    <property type="match status" value="1"/>
</dbReference>
<comment type="function">
    <text evidence="11">Na(+)/H(+) antiporter that extrudes sodium in exchange for external protons.</text>
</comment>
<feature type="transmembrane region" description="Helical" evidence="11">
    <location>
        <begin position="198"/>
        <end position="215"/>
    </location>
</feature>
<evidence type="ECO:0000256" key="6">
    <source>
        <dbReference type="ARBA" id="ARBA00022989"/>
    </source>
</evidence>
<keyword evidence="2 11" id="KW-0813">Transport</keyword>
<evidence type="ECO:0000256" key="1">
    <source>
        <dbReference type="ARBA" id="ARBA00004429"/>
    </source>
</evidence>
<evidence type="ECO:0000256" key="4">
    <source>
        <dbReference type="ARBA" id="ARBA00022475"/>
    </source>
</evidence>
<comment type="caution">
    <text evidence="12">The sequence shown here is derived from an EMBL/GenBank/DDBJ whole genome shotgun (WGS) entry which is preliminary data.</text>
</comment>
<keyword evidence="3 11" id="KW-0050">Antiport</keyword>
<feature type="transmembrane region" description="Helical" evidence="11">
    <location>
        <begin position="52"/>
        <end position="70"/>
    </location>
</feature>
<feature type="transmembrane region" description="Helical" evidence="11">
    <location>
        <begin position="278"/>
        <end position="300"/>
    </location>
</feature>
<feature type="transmembrane region" description="Helical" evidence="11">
    <location>
        <begin position="252"/>
        <end position="272"/>
    </location>
</feature>
<proteinExistence type="inferred from homology"/>
<evidence type="ECO:0000256" key="3">
    <source>
        <dbReference type="ARBA" id="ARBA00022449"/>
    </source>
</evidence>
<organism evidence="12 13">
    <name type="scientific">Lysinimonas soli</name>
    <dbReference type="NCBI Taxonomy" id="1074233"/>
    <lineage>
        <taxon>Bacteria</taxon>
        <taxon>Bacillati</taxon>
        <taxon>Actinomycetota</taxon>
        <taxon>Actinomycetes</taxon>
        <taxon>Micrococcales</taxon>
        <taxon>Microbacteriaceae</taxon>
        <taxon>Lysinimonas</taxon>
    </lineage>
</organism>
<evidence type="ECO:0000256" key="2">
    <source>
        <dbReference type="ARBA" id="ARBA00022448"/>
    </source>
</evidence>
<keyword evidence="8 11" id="KW-0406">Ion transport</keyword>
<name>A0ABW0NMC7_9MICO</name>
<comment type="subcellular location">
    <subcellularLocation>
        <location evidence="1">Cell inner membrane</location>
        <topology evidence="1">Multi-pass membrane protein</topology>
    </subcellularLocation>
    <subcellularLocation>
        <location evidence="11">Cell membrane</location>
        <topology evidence="11">Multi-pass membrane protein</topology>
    </subcellularLocation>
</comment>
<sequence length="387" mass="39804">MTFLRSERVAAVLLVLAAALGVGLANSPIGPSLATVRDAHLDLPWLGLELSVGHWITDGLLAVFFFLAAIELRHELTHGELDTPRKALVPAIAAVGGVLVPALVYLAFVRDPALVDGWPIPTATDIAFALGVLALVGRGLPSRVRALLLALAVIDDLIAILLIAVLFTRDLQLVPLIAAVPVVLAFGFLSYRVRGRAAPVVVAALIALGLAAWVLVHLSGIHSTIAGVALGLAMAPAVAGPTRHALEPWSNGVILPVFAFTASLVVIPAVGISGLSPVFWGIAIALPVGKLIGITGGALIAGRLQPKSERTAAIPIADVLVVATLGGIGFTVSLLMNDLAFSAPHPVNAEGTLAVLCGSICAALIGAVVTGLRARALRRRTHTRPAL</sequence>
<dbReference type="EMBL" id="JBHSMG010000001">
    <property type="protein sequence ID" value="MFC5501725.1"/>
    <property type="molecule type" value="Genomic_DNA"/>
</dbReference>
<feature type="transmembrane region" description="Helical" evidence="11">
    <location>
        <begin position="173"/>
        <end position="191"/>
    </location>
</feature>
<dbReference type="Pfam" id="PF06965">
    <property type="entry name" value="Na_H_antiport_1"/>
    <property type="match status" value="1"/>
</dbReference>
<feature type="transmembrane region" description="Helical" evidence="11">
    <location>
        <begin position="221"/>
        <end position="240"/>
    </location>
</feature>
<comment type="similarity">
    <text evidence="11">Belongs to the NhaA Na(+)/H(+) (TC 2.A.33) antiporter family.</text>
</comment>
<keyword evidence="9 11" id="KW-0472">Membrane</keyword>
<evidence type="ECO:0000313" key="13">
    <source>
        <dbReference type="Proteomes" id="UP001596039"/>
    </source>
</evidence>
<gene>
    <name evidence="11" type="primary">nhaA</name>
    <name evidence="12" type="ORF">ACFPJ4_05660</name>
</gene>
<keyword evidence="13" id="KW-1185">Reference proteome</keyword>
<keyword evidence="7 11" id="KW-0915">Sodium</keyword>
<keyword evidence="4 11" id="KW-1003">Cell membrane</keyword>
<reference evidence="13" key="1">
    <citation type="journal article" date="2019" name="Int. J. Syst. Evol. Microbiol.">
        <title>The Global Catalogue of Microorganisms (GCM) 10K type strain sequencing project: providing services to taxonomists for standard genome sequencing and annotation.</title>
        <authorList>
            <consortium name="The Broad Institute Genomics Platform"/>
            <consortium name="The Broad Institute Genome Sequencing Center for Infectious Disease"/>
            <person name="Wu L."/>
            <person name="Ma J."/>
        </authorList>
    </citation>
    <scope>NUCLEOTIDE SEQUENCE [LARGE SCALE GENOMIC DNA]</scope>
    <source>
        <strain evidence="13">CGMCC 4.6997</strain>
    </source>
</reference>
<evidence type="ECO:0000256" key="8">
    <source>
        <dbReference type="ARBA" id="ARBA00023065"/>
    </source>
</evidence>
<feature type="transmembrane region" description="Helical" evidence="11">
    <location>
        <begin position="120"/>
        <end position="140"/>
    </location>
</feature>
<dbReference type="InterPro" id="IPR023171">
    <property type="entry name" value="Na/H_antiporter_dom_sf"/>
</dbReference>
<dbReference type="PANTHER" id="PTHR30341:SF0">
    <property type="entry name" value="NA(+)_H(+) ANTIPORTER NHAA"/>
    <property type="match status" value="1"/>
</dbReference>
<keyword evidence="5 11" id="KW-0812">Transmembrane</keyword>
<keyword evidence="10 11" id="KW-0739">Sodium transport</keyword>
<feature type="transmembrane region" description="Helical" evidence="11">
    <location>
        <begin position="147"/>
        <end position="167"/>
    </location>
</feature>
<dbReference type="Proteomes" id="UP001596039">
    <property type="component" value="Unassembled WGS sequence"/>
</dbReference>
<feature type="transmembrane region" description="Helical" evidence="11">
    <location>
        <begin position="91"/>
        <end position="108"/>
    </location>
</feature>
<evidence type="ECO:0000256" key="9">
    <source>
        <dbReference type="ARBA" id="ARBA00023136"/>
    </source>
</evidence>
<evidence type="ECO:0000256" key="7">
    <source>
        <dbReference type="ARBA" id="ARBA00023053"/>
    </source>
</evidence>
<comment type="catalytic activity">
    <reaction evidence="11">
        <text>Na(+)(in) + 2 H(+)(out) = Na(+)(out) + 2 H(+)(in)</text>
        <dbReference type="Rhea" id="RHEA:29251"/>
        <dbReference type="ChEBI" id="CHEBI:15378"/>
        <dbReference type="ChEBI" id="CHEBI:29101"/>
    </reaction>
</comment>
<evidence type="ECO:0000256" key="5">
    <source>
        <dbReference type="ARBA" id="ARBA00022692"/>
    </source>
</evidence>
<evidence type="ECO:0000256" key="11">
    <source>
        <dbReference type="HAMAP-Rule" id="MF_01844"/>
    </source>
</evidence>
<dbReference type="PANTHER" id="PTHR30341">
    <property type="entry name" value="SODIUM ION/PROTON ANTIPORTER NHAA-RELATED"/>
    <property type="match status" value="1"/>
</dbReference>
<accession>A0ABW0NMC7</accession>